<evidence type="ECO:0000313" key="3">
    <source>
        <dbReference type="Proteomes" id="UP000279194"/>
    </source>
</evidence>
<evidence type="ECO:0000313" key="2">
    <source>
        <dbReference type="EMBL" id="RLY02210.1"/>
    </source>
</evidence>
<keyword evidence="1" id="KW-1133">Transmembrane helix</keyword>
<reference evidence="2 3" key="1">
    <citation type="submission" date="2018-10" db="EMBL/GenBank/DDBJ databases">
        <title>Streptococcus hillyeri sp. nov., isolated from equine tracheal sample.</title>
        <authorList>
            <person name="Macfadyen A.C."/>
            <person name="Waller A."/>
            <person name="Paterson G.K."/>
        </authorList>
    </citation>
    <scope>NUCLEOTIDE SEQUENCE [LARGE SCALE GENOMIC DNA]</scope>
    <source>
        <strain evidence="2 3">28462</strain>
    </source>
</reference>
<accession>A0A3L9DTX9</accession>
<sequence>MRRRIAQYILRQYQDTKTIKLLNMAATPFEWISFVLLTILGWIERCFKYGLIYLLLPVAILEKRLKGENNDQ</sequence>
<name>A0A3L9DTX9_9STRE</name>
<protein>
    <submittedName>
        <fullName evidence="2">Uncharacterized protein</fullName>
    </submittedName>
</protein>
<dbReference type="Proteomes" id="UP000279194">
    <property type="component" value="Unassembled WGS sequence"/>
</dbReference>
<keyword evidence="1" id="KW-0812">Transmembrane</keyword>
<feature type="transmembrane region" description="Helical" evidence="1">
    <location>
        <begin position="21"/>
        <end position="43"/>
    </location>
</feature>
<comment type="caution">
    <text evidence="2">The sequence shown here is derived from an EMBL/GenBank/DDBJ whole genome shotgun (WGS) entry which is preliminary data.</text>
</comment>
<organism evidence="2 3">
    <name type="scientific">Streptococcus hillyeri</name>
    <dbReference type="NCBI Taxonomy" id="2282420"/>
    <lineage>
        <taxon>Bacteria</taxon>
        <taxon>Bacillati</taxon>
        <taxon>Bacillota</taxon>
        <taxon>Bacilli</taxon>
        <taxon>Lactobacillales</taxon>
        <taxon>Streptococcaceae</taxon>
        <taxon>Streptococcus</taxon>
    </lineage>
</organism>
<evidence type="ECO:0000256" key="1">
    <source>
        <dbReference type="SAM" id="Phobius"/>
    </source>
</evidence>
<dbReference type="EMBL" id="RCVM01000017">
    <property type="protein sequence ID" value="RLY02210.1"/>
    <property type="molecule type" value="Genomic_DNA"/>
</dbReference>
<dbReference type="AlphaFoldDB" id="A0A3L9DTX9"/>
<keyword evidence="1" id="KW-0472">Membrane</keyword>
<proteinExistence type="predicted"/>
<gene>
    <name evidence="2" type="ORF">EAF07_08145</name>
</gene>
<keyword evidence="3" id="KW-1185">Reference proteome</keyword>